<dbReference type="RefSeq" id="WP_184330958.1">
    <property type="nucleotide sequence ID" value="NZ_JACHHZ010000002.1"/>
</dbReference>
<dbReference type="Proteomes" id="UP000588068">
    <property type="component" value="Unassembled WGS sequence"/>
</dbReference>
<keyword evidence="1" id="KW-0812">Transmembrane</keyword>
<feature type="transmembrane region" description="Helical" evidence="1">
    <location>
        <begin position="427"/>
        <end position="448"/>
    </location>
</feature>
<gene>
    <name evidence="3" type="ORF">HNQ60_001880</name>
</gene>
<feature type="signal peptide" evidence="2">
    <location>
        <begin position="1"/>
        <end position="19"/>
    </location>
</feature>
<dbReference type="Pfam" id="PF13163">
    <property type="entry name" value="DUF3999"/>
    <property type="match status" value="1"/>
</dbReference>
<keyword evidence="1" id="KW-1133">Transmembrane helix</keyword>
<feature type="chain" id="PRO_5032364784" description="DUF3999 domain-containing protein" evidence="2">
    <location>
        <begin position="20"/>
        <end position="459"/>
    </location>
</feature>
<name>A0A841HLN3_9GAMM</name>
<dbReference type="InterPro" id="IPR025060">
    <property type="entry name" value="DUF3999"/>
</dbReference>
<evidence type="ECO:0000313" key="4">
    <source>
        <dbReference type="Proteomes" id="UP000588068"/>
    </source>
</evidence>
<protein>
    <recommendedName>
        <fullName evidence="5">DUF3999 domain-containing protein</fullName>
    </recommendedName>
</protein>
<comment type="caution">
    <text evidence="3">The sequence shown here is derived from an EMBL/GenBank/DDBJ whole genome shotgun (WGS) entry which is preliminary data.</text>
</comment>
<organism evidence="3 4">
    <name type="scientific">Povalibacter uvarum</name>
    <dbReference type="NCBI Taxonomy" id="732238"/>
    <lineage>
        <taxon>Bacteria</taxon>
        <taxon>Pseudomonadati</taxon>
        <taxon>Pseudomonadota</taxon>
        <taxon>Gammaproteobacteria</taxon>
        <taxon>Steroidobacterales</taxon>
        <taxon>Steroidobacteraceae</taxon>
        <taxon>Povalibacter</taxon>
    </lineage>
</organism>
<evidence type="ECO:0000313" key="3">
    <source>
        <dbReference type="EMBL" id="MBB6093002.1"/>
    </source>
</evidence>
<reference evidence="3 4" key="1">
    <citation type="submission" date="2020-08" db="EMBL/GenBank/DDBJ databases">
        <title>Genomic Encyclopedia of Type Strains, Phase IV (KMG-IV): sequencing the most valuable type-strain genomes for metagenomic binning, comparative biology and taxonomic classification.</title>
        <authorList>
            <person name="Goeker M."/>
        </authorList>
    </citation>
    <scope>NUCLEOTIDE SEQUENCE [LARGE SCALE GENOMIC DNA]</scope>
    <source>
        <strain evidence="3 4">DSM 26723</strain>
    </source>
</reference>
<evidence type="ECO:0008006" key="5">
    <source>
        <dbReference type="Google" id="ProtNLM"/>
    </source>
</evidence>
<keyword evidence="4" id="KW-1185">Reference proteome</keyword>
<accession>A0A841HLN3</accession>
<sequence>MTSKVGLLAFTLLCAGANAAPVPDDYAQGVDIFSYEGRPLVEVLVPDFVYQTATRDDLGDVRVFNAEGTAVPHAFCASPATVQPVIMNASLPVFDLQAAAPGSGNGATVEVETSSGTQVRVQEEGATPSTTGETQTWAHVIDARSVSGMLRSIEFDWMSPDGASQASVRIEASEDLDQWRSVVPSTTLLRVTRDGQQLQRKVIPLPLQTYQYLRVVRTDDGPSLQLAAVIAEVMQQPQSVEPVWFNANPVASGNAGELLFDAARIAPVTYARLVLPHDNASVRVSLQSRADEKAAWRDRWSGEFYSIVTESERRTSPPAEIDGDHDRYWRVVYSDASQALTRAPSLELGYRPAKVRFLAQGASPYTLAFGSRRAEPAPIQQCGSLLAGVSEKDLSQMIGEGSVGAPHTLGGEVAFKPLPQKTPVRLFVLWGVLILGVGVLVAMSFALLKRVRHETESAK</sequence>
<dbReference type="AlphaFoldDB" id="A0A841HLN3"/>
<proteinExistence type="predicted"/>
<evidence type="ECO:0000256" key="1">
    <source>
        <dbReference type="SAM" id="Phobius"/>
    </source>
</evidence>
<keyword evidence="2" id="KW-0732">Signal</keyword>
<evidence type="ECO:0000256" key="2">
    <source>
        <dbReference type="SAM" id="SignalP"/>
    </source>
</evidence>
<keyword evidence="1" id="KW-0472">Membrane</keyword>
<dbReference type="EMBL" id="JACHHZ010000002">
    <property type="protein sequence ID" value="MBB6093002.1"/>
    <property type="molecule type" value="Genomic_DNA"/>
</dbReference>